<evidence type="ECO:0000313" key="2">
    <source>
        <dbReference type="EMBL" id="KAG5576068.1"/>
    </source>
</evidence>
<evidence type="ECO:0000256" key="1">
    <source>
        <dbReference type="SAM" id="Phobius"/>
    </source>
</evidence>
<organism evidence="2 3">
    <name type="scientific">Solanum commersonii</name>
    <name type="common">Commerson's wild potato</name>
    <name type="synonym">Commerson's nightshade</name>
    <dbReference type="NCBI Taxonomy" id="4109"/>
    <lineage>
        <taxon>Eukaryota</taxon>
        <taxon>Viridiplantae</taxon>
        <taxon>Streptophyta</taxon>
        <taxon>Embryophyta</taxon>
        <taxon>Tracheophyta</taxon>
        <taxon>Spermatophyta</taxon>
        <taxon>Magnoliopsida</taxon>
        <taxon>eudicotyledons</taxon>
        <taxon>Gunneridae</taxon>
        <taxon>Pentapetalae</taxon>
        <taxon>asterids</taxon>
        <taxon>lamiids</taxon>
        <taxon>Solanales</taxon>
        <taxon>Solanaceae</taxon>
        <taxon>Solanoideae</taxon>
        <taxon>Solaneae</taxon>
        <taxon>Solanum</taxon>
    </lineage>
</organism>
<dbReference type="AlphaFoldDB" id="A0A9J5WLK4"/>
<dbReference type="EMBL" id="JACXVP010000011">
    <property type="protein sequence ID" value="KAG5576068.1"/>
    <property type="molecule type" value="Genomic_DNA"/>
</dbReference>
<keyword evidence="1" id="KW-1133">Transmembrane helix</keyword>
<proteinExistence type="predicted"/>
<evidence type="ECO:0000313" key="3">
    <source>
        <dbReference type="Proteomes" id="UP000824120"/>
    </source>
</evidence>
<keyword evidence="1" id="KW-0812">Transmembrane</keyword>
<keyword evidence="3" id="KW-1185">Reference proteome</keyword>
<comment type="caution">
    <text evidence="2">The sequence shown here is derived from an EMBL/GenBank/DDBJ whole genome shotgun (WGS) entry which is preliminary data.</text>
</comment>
<reference evidence="2 3" key="1">
    <citation type="submission" date="2020-09" db="EMBL/GenBank/DDBJ databases">
        <title>De no assembly of potato wild relative species, Solanum commersonii.</title>
        <authorList>
            <person name="Cho K."/>
        </authorList>
    </citation>
    <scope>NUCLEOTIDE SEQUENCE [LARGE SCALE GENOMIC DNA]</scope>
    <source>
        <strain evidence="2">LZ3.2</strain>
        <tissue evidence="2">Leaf</tissue>
    </source>
</reference>
<keyword evidence="1" id="KW-0472">Membrane</keyword>
<gene>
    <name evidence="2" type="ORF">H5410_056202</name>
</gene>
<sequence length="124" mass="14004">MQCSHSQRRTHYMLSPISFPVFSNRQLFHLTQDQKGLFKACKGAECKVVKKYAAMDHSAQLVGIANALDDPPFGLLHHFSAFAFSIFAVQHTGTLGEVEAIWRLARSSGFLFFIFSVILFFFAK</sequence>
<name>A0A9J5WLK4_SOLCO</name>
<accession>A0A9J5WLK4</accession>
<feature type="transmembrane region" description="Helical" evidence="1">
    <location>
        <begin position="104"/>
        <end position="123"/>
    </location>
</feature>
<protein>
    <submittedName>
        <fullName evidence="2">Uncharacterized protein</fullName>
    </submittedName>
</protein>
<dbReference type="Proteomes" id="UP000824120">
    <property type="component" value="Chromosome 11"/>
</dbReference>